<gene>
    <name evidence="1" type="ORF">Cflav_PD5856</name>
</gene>
<evidence type="ECO:0000313" key="2">
    <source>
        <dbReference type="Proteomes" id="UP000003688"/>
    </source>
</evidence>
<evidence type="ECO:0000313" key="1">
    <source>
        <dbReference type="EMBL" id="EEF63221.1"/>
    </source>
</evidence>
<name>B9X9Q0_PEDPL</name>
<organism evidence="1 2">
    <name type="scientific">Pedosphaera parvula (strain Ellin514)</name>
    <dbReference type="NCBI Taxonomy" id="320771"/>
    <lineage>
        <taxon>Bacteria</taxon>
        <taxon>Pseudomonadati</taxon>
        <taxon>Verrucomicrobiota</taxon>
        <taxon>Pedosphaerae</taxon>
        <taxon>Pedosphaerales</taxon>
        <taxon>Pedosphaeraceae</taxon>
        <taxon>Pedosphaera</taxon>
    </lineage>
</organism>
<dbReference type="EMBL" id="ABOX02000001">
    <property type="protein sequence ID" value="EEF63221.1"/>
    <property type="molecule type" value="Genomic_DNA"/>
</dbReference>
<keyword evidence="2" id="KW-1185">Reference proteome</keyword>
<sequence length="168" mass="18987">MNVETLWLLICLLPIVVGCRGLGTQRYTAVAADKMEWLAASSRIVLEVRCTNVVEMADYNLRENLSMLGPLAKRWKFDLTANVERVVQGEFPARTLQIHWLRSPTQEQSEILGVPYSSGEEISDNPRSSEGKVATTSIPFTDGMALRLGFDSYSDRRFKHLKILVIRD</sequence>
<protein>
    <submittedName>
        <fullName evidence="1">Uncharacterized protein</fullName>
    </submittedName>
</protein>
<dbReference type="RefSeq" id="WP_007412528.1">
    <property type="nucleotide sequence ID" value="NZ_ABOX02000001.1"/>
</dbReference>
<dbReference type="AlphaFoldDB" id="B9X9Q0"/>
<comment type="caution">
    <text evidence="1">The sequence shown here is derived from an EMBL/GenBank/DDBJ whole genome shotgun (WGS) entry which is preliminary data.</text>
</comment>
<reference evidence="1 2" key="1">
    <citation type="journal article" date="2011" name="J. Bacteriol.">
        <title>Genome sequence of 'Pedosphaera parvula' Ellin514, an aerobic Verrucomicrobial isolate from pasture soil.</title>
        <authorList>
            <person name="Kant R."/>
            <person name="van Passel M.W."/>
            <person name="Sangwan P."/>
            <person name="Palva A."/>
            <person name="Lucas S."/>
            <person name="Copeland A."/>
            <person name="Lapidus A."/>
            <person name="Glavina Del Rio T."/>
            <person name="Dalin E."/>
            <person name="Tice H."/>
            <person name="Bruce D."/>
            <person name="Goodwin L."/>
            <person name="Pitluck S."/>
            <person name="Chertkov O."/>
            <person name="Larimer F.W."/>
            <person name="Land M.L."/>
            <person name="Hauser L."/>
            <person name="Brettin T.S."/>
            <person name="Detter J.C."/>
            <person name="Han S."/>
            <person name="de Vos W.M."/>
            <person name="Janssen P.H."/>
            <person name="Smidt H."/>
        </authorList>
    </citation>
    <scope>NUCLEOTIDE SEQUENCE [LARGE SCALE GENOMIC DNA]</scope>
    <source>
        <strain evidence="1 2">Ellin514</strain>
    </source>
</reference>
<proteinExistence type="predicted"/>
<accession>B9X9Q0</accession>
<dbReference type="Proteomes" id="UP000003688">
    <property type="component" value="Unassembled WGS sequence"/>
</dbReference>
<dbReference type="STRING" id="320771.Cflav_PD5856"/>